<reference evidence="7 8" key="1">
    <citation type="journal article" date="2019" name="Sci. Rep.">
        <title>Comparative genomics of chytrid fungi reveal insights into the obligate biotrophic and pathogenic lifestyle of Synchytrium endobioticum.</title>
        <authorList>
            <person name="van de Vossenberg B.T.L.H."/>
            <person name="Warris S."/>
            <person name="Nguyen H.D.T."/>
            <person name="van Gent-Pelzer M.P.E."/>
            <person name="Joly D.L."/>
            <person name="van de Geest H.C."/>
            <person name="Bonants P.J.M."/>
            <person name="Smith D.S."/>
            <person name="Levesque C.A."/>
            <person name="van der Lee T.A.J."/>
        </authorList>
    </citation>
    <scope>NUCLEOTIDE SEQUENCE [LARGE SCALE GENOMIC DNA]</scope>
    <source>
        <strain evidence="7 8">JEL517</strain>
    </source>
</reference>
<feature type="transmembrane region" description="Helical" evidence="6">
    <location>
        <begin position="112"/>
        <end position="131"/>
    </location>
</feature>
<dbReference type="InterPro" id="IPR044772">
    <property type="entry name" value="NO3_transporter"/>
</dbReference>
<dbReference type="GO" id="GO:0015112">
    <property type="term" value="F:nitrate transmembrane transporter activity"/>
    <property type="evidence" value="ECO:0007669"/>
    <property type="project" value="InterPro"/>
</dbReference>
<comment type="subcellular location">
    <subcellularLocation>
        <location evidence="1">Membrane</location>
        <topology evidence="1">Multi-pass membrane protein</topology>
    </subcellularLocation>
</comment>
<feature type="transmembrane region" description="Helical" evidence="6">
    <location>
        <begin position="449"/>
        <end position="470"/>
    </location>
</feature>
<protein>
    <recommendedName>
        <fullName evidence="9">Nitrate/nitrite transporter</fullName>
    </recommendedName>
</protein>
<organism evidence="7 8">
    <name type="scientific">Synchytrium microbalum</name>
    <dbReference type="NCBI Taxonomy" id="1806994"/>
    <lineage>
        <taxon>Eukaryota</taxon>
        <taxon>Fungi</taxon>
        <taxon>Fungi incertae sedis</taxon>
        <taxon>Chytridiomycota</taxon>
        <taxon>Chytridiomycota incertae sedis</taxon>
        <taxon>Chytridiomycetes</taxon>
        <taxon>Synchytriales</taxon>
        <taxon>Synchytriaceae</taxon>
        <taxon>Synchytrium</taxon>
    </lineage>
</organism>
<feature type="transmembrane region" description="Helical" evidence="6">
    <location>
        <begin position="137"/>
        <end position="157"/>
    </location>
</feature>
<evidence type="ECO:0000313" key="8">
    <source>
        <dbReference type="Proteomes" id="UP000319731"/>
    </source>
</evidence>
<dbReference type="InterPro" id="IPR036259">
    <property type="entry name" value="MFS_trans_sf"/>
</dbReference>
<dbReference type="Proteomes" id="UP000319731">
    <property type="component" value="Unassembled WGS sequence"/>
</dbReference>
<dbReference type="SUPFAM" id="SSF103473">
    <property type="entry name" value="MFS general substrate transporter"/>
    <property type="match status" value="1"/>
</dbReference>
<feature type="transmembrane region" description="Helical" evidence="6">
    <location>
        <begin position="393"/>
        <end position="412"/>
    </location>
</feature>
<feature type="transmembrane region" description="Helical" evidence="6">
    <location>
        <begin position="419"/>
        <end position="443"/>
    </location>
</feature>
<keyword evidence="3 6" id="KW-0812">Transmembrane</keyword>
<evidence type="ECO:0008006" key="9">
    <source>
        <dbReference type="Google" id="ProtNLM"/>
    </source>
</evidence>
<evidence type="ECO:0000256" key="2">
    <source>
        <dbReference type="ARBA" id="ARBA00008432"/>
    </source>
</evidence>
<sequence>MSEVIQEKPTRACPNLFPKELIIDEVDGKATNIKLNSLRRPHMRSFHLSWLGFFSAFTTWFALNPLLKKTIAPLIGITAGDVANSDIANVSSTVIARFFIGGLVDKFGPSRAMAFILMAGSLPIGLVGLVNSAGGLIVLRLFVGIIGSTFVPCQYWTTALFSKNIVGTANAIAGGWGNMGGGFTFLIMPQVFNLMKTIGLSVGNAWKVTYVFPVIICWIVAILCLRFGDDHPVIKTLPVAAETEILKDKPEEGATAVIDTIAAPTHILGGAAEKVPYWKIMLRAVTNPYVIILMFSYACCFGVELSVDSQIANYFIGKYALDQTTAGQLSSIFGLMNFFSRASGGLLSDLMFHYFGMRGRIGISATFFFINGIALIGFSFADTLGASIGSMVVFSYFTQALCGTTFGIVPFVDSGIMGAVTGLVGAGGNIGGAIFNSIFTAYVTNLSGGFRVMGIIVLVCGFLPTFALRVQGSMLLFKTK</sequence>
<feature type="transmembrane region" description="Helical" evidence="6">
    <location>
        <begin position="48"/>
        <end position="67"/>
    </location>
</feature>
<keyword evidence="8" id="KW-1185">Reference proteome</keyword>
<dbReference type="InterPro" id="IPR011701">
    <property type="entry name" value="MFS"/>
</dbReference>
<dbReference type="Gene3D" id="1.20.1250.20">
    <property type="entry name" value="MFS general substrate transporter like domains"/>
    <property type="match status" value="2"/>
</dbReference>
<keyword evidence="4 6" id="KW-1133">Transmembrane helix</keyword>
<proteinExistence type="inferred from homology"/>
<dbReference type="Pfam" id="PF07690">
    <property type="entry name" value="MFS_1"/>
    <property type="match status" value="1"/>
</dbReference>
<dbReference type="OrthoDB" id="434240at2759"/>
<dbReference type="GO" id="GO:0016020">
    <property type="term" value="C:membrane"/>
    <property type="evidence" value="ECO:0007669"/>
    <property type="project" value="UniProtKB-SubCell"/>
</dbReference>
<dbReference type="EMBL" id="QEAO01000016">
    <property type="protein sequence ID" value="TPX34002.1"/>
    <property type="molecule type" value="Genomic_DNA"/>
</dbReference>
<feature type="transmembrane region" description="Helical" evidence="6">
    <location>
        <begin position="361"/>
        <end position="381"/>
    </location>
</feature>
<dbReference type="GeneID" id="42004466"/>
<dbReference type="PANTHER" id="PTHR23515">
    <property type="entry name" value="HIGH-AFFINITY NITRATE TRANSPORTER 2.3"/>
    <property type="match status" value="1"/>
</dbReference>
<evidence type="ECO:0000256" key="6">
    <source>
        <dbReference type="SAM" id="Phobius"/>
    </source>
</evidence>
<evidence type="ECO:0000256" key="1">
    <source>
        <dbReference type="ARBA" id="ARBA00004141"/>
    </source>
</evidence>
<feature type="transmembrane region" description="Helical" evidence="6">
    <location>
        <begin position="289"/>
        <end position="307"/>
    </location>
</feature>
<accession>A0A507C2P2</accession>
<keyword evidence="5 6" id="KW-0472">Membrane</keyword>
<feature type="transmembrane region" description="Helical" evidence="6">
    <location>
        <begin position="169"/>
        <end position="188"/>
    </location>
</feature>
<evidence type="ECO:0000256" key="5">
    <source>
        <dbReference type="ARBA" id="ARBA00023136"/>
    </source>
</evidence>
<feature type="transmembrane region" description="Helical" evidence="6">
    <location>
        <begin position="208"/>
        <end position="228"/>
    </location>
</feature>
<comment type="caution">
    <text evidence="7">The sequence shown here is derived from an EMBL/GenBank/DDBJ whole genome shotgun (WGS) entry which is preliminary data.</text>
</comment>
<name>A0A507C2P2_9FUNG</name>
<evidence type="ECO:0000313" key="7">
    <source>
        <dbReference type="EMBL" id="TPX34002.1"/>
    </source>
</evidence>
<dbReference type="STRING" id="1806994.A0A507C2P2"/>
<comment type="similarity">
    <text evidence="2">Belongs to the major facilitator superfamily. Nitrate/nitrite porter (TC 2.A.1.8) family.</text>
</comment>
<dbReference type="AlphaFoldDB" id="A0A507C2P2"/>
<dbReference type="RefSeq" id="XP_031024844.1">
    <property type="nucleotide sequence ID" value="XM_031169169.1"/>
</dbReference>
<evidence type="ECO:0000256" key="4">
    <source>
        <dbReference type="ARBA" id="ARBA00022989"/>
    </source>
</evidence>
<evidence type="ECO:0000256" key="3">
    <source>
        <dbReference type="ARBA" id="ARBA00022692"/>
    </source>
</evidence>
<gene>
    <name evidence="7" type="ORF">SmJEL517_g03241</name>
</gene>